<reference evidence="2" key="1">
    <citation type="journal article" date="2019" name="Int. J. Syst. Evol. Microbiol.">
        <title>The Global Catalogue of Microorganisms (GCM) 10K type strain sequencing project: providing services to taxonomists for standard genome sequencing and annotation.</title>
        <authorList>
            <consortium name="The Broad Institute Genomics Platform"/>
            <consortium name="The Broad Institute Genome Sequencing Center for Infectious Disease"/>
            <person name="Wu L."/>
            <person name="Ma J."/>
        </authorList>
    </citation>
    <scope>NUCLEOTIDE SEQUENCE [LARGE SCALE GENOMIC DNA]</scope>
    <source>
        <strain evidence="2">CGMCC 4.7178</strain>
    </source>
</reference>
<gene>
    <name evidence="1" type="ORF">GCM10012287_27910</name>
</gene>
<sequence>MPSPRSWQITDARTLDFDDPVENLQVRVVNGTVNVVGTEGPGARVEVSEVQGPPLLVTREGSSLVIAYEDVPWKGFLKWLDRKGWNRKAVVSVSVPARVRLSVGVVGAAAFVSGITGRTDIRGVSGDTTLVGLTGPVRADTVSGDVEAQGLAGELDFNSVSGNLTLIDGHAGAVRADSVSGDMILDLDPGGREGGPAPARGMDVGLATVSGAVAVRLTSPVDAVVEAGSASGGVSSAFEELKVEGMWGAQKATGTLGSGGGRIKADSVSGSIALLRRATPHDDETPHFSKDV</sequence>
<name>A0ABQ2MBV5_9ACTN</name>
<evidence type="ECO:0000313" key="2">
    <source>
        <dbReference type="Proteomes" id="UP000631535"/>
    </source>
</evidence>
<dbReference type="Proteomes" id="UP000631535">
    <property type="component" value="Unassembled WGS sequence"/>
</dbReference>
<keyword evidence="2" id="KW-1185">Reference proteome</keyword>
<comment type="caution">
    <text evidence="1">The sequence shown here is derived from an EMBL/GenBank/DDBJ whole genome shotgun (WGS) entry which is preliminary data.</text>
</comment>
<organism evidence="1 2">
    <name type="scientific">Streptomyces daqingensis</name>
    <dbReference type="NCBI Taxonomy" id="1472640"/>
    <lineage>
        <taxon>Bacteria</taxon>
        <taxon>Bacillati</taxon>
        <taxon>Actinomycetota</taxon>
        <taxon>Actinomycetes</taxon>
        <taxon>Kitasatosporales</taxon>
        <taxon>Streptomycetaceae</taxon>
        <taxon>Streptomyces</taxon>
    </lineage>
</organism>
<protein>
    <recommendedName>
        <fullName evidence="3">Adhesin domain-containing protein</fullName>
    </recommendedName>
</protein>
<accession>A0ABQ2MBV5</accession>
<proteinExistence type="predicted"/>
<evidence type="ECO:0008006" key="3">
    <source>
        <dbReference type="Google" id="ProtNLM"/>
    </source>
</evidence>
<evidence type="ECO:0000313" key="1">
    <source>
        <dbReference type="EMBL" id="GGO49775.1"/>
    </source>
</evidence>
<dbReference type="EMBL" id="BMMP01000008">
    <property type="protein sequence ID" value="GGO49775.1"/>
    <property type="molecule type" value="Genomic_DNA"/>
</dbReference>